<reference evidence="1" key="1">
    <citation type="journal article" date="2019" name="Sci. Rep.">
        <title>Draft genome of Tanacetum cinerariifolium, the natural source of mosquito coil.</title>
        <authorList>
            <person name="Yamashiro T."/>
            <person name="Shiraishi A."/>
            <person name="Satake H."/>
            <person name="Nakayama K."/>
        </authorList>
    </citation>
    <scope>NUCLEOTIDE SEQUENCE</scope>
</reference>
<dbReference type="AlphaFoldDB" id="A0A699JEE7"/>
<gene>
    <name evidence="1" type="ORF">Tci_604117</name>
</gene>
<evidence type="ECO:0008006" key="2">
    <source>
        <dbReference type="Google" id="ProtNLM"/>
    </source>
</evidence>
<sequence length="224" mass="23158">MGLAVAKCLTGYLSALGAAISKAIEKGIREGLSAGITHGAEGRQLADVAVYNPSAEADYLSALHHLQNLMVLIHHSPDKRVVGASALSFLLEVSNSRVKKMRENIANYVSALRGVFVLLSEPLSTVALEGMEGTSGSTHDVAATLSTTFVSASTTPPISIDDYEVAHADGQGGASVGDETAAVDDMNLFVAHADGQGGASVDDETAAVDDMNLFVSNAELNNSE</sequence>
<proteinExistence type="predicted"/>
<organism evidence="1">
    <name type="scientific">Tanacetum cinerariifolium</name>
    <name type="common">Dalmatian daisy</name>
    <name type="synonym">Chrysanthemum cinerariifolium</name>
    <dbReference type="NCBI Taxonomy" id="118510"/>
    <lineage>
        <taxon>Eukaryota</taxon>
        <taxon>Viridiplantae</taxon>
        <taxon>Streptophyta</taxon>
        <taxon>Embryophyta</taxon>
        <taxon>Tracheophyta</taxon>
        <taxon>Spermatophyta</taxon>
        <taxon>Magnoliopsida</taxon>
        <taxon>eudicotyledons</taxon>
        <taxon>Gunneridae</taxon>
        <taxon>Pentapetalae</taxon>
        <taxon>asterids</taxon>
        <taxon>campanulids</taxon>
        <taxon>Asterales</taxon>
        <taxon>Asteraceae</taxon>
        <taxon>Asteroideae</taxon>
        <taxon>Anthemideae</taxon>
        <taxon>Anthemidinae</taxon>
        <taxon>Tanacetum</taxon>
    </lineage>
</organism>
<dbReference type="EMBL" id="BKCJ010404209">
    <property type="protein sequence ID" value="GFA32145.1"/>
    <property type="molecule type" value="Genomic_DNA"/>
</dbReference>
<evidence type="ECO:0000313" key="1">
    <source>
        <dbReference type="EMBL" id="GFA32145.1"/>
    </source>
</evidence>
<accession>A0A699JEE7</accession>
<name>A0A699JEE7_TANCI</name>
<protein>
    <recommendedName>
        <fullName evidence="2">Transposase (Putative), gypsy type</fullName>
    </recommendedName>
</protein>
<comment type="caution">
    <text evidence="1">The sequence shown here is derived from an EMBL/GenBank/DDBJ whole genome shotgun (WGS) entry which is preliminary data.</text>
</comment>